<proteinExistence type="predicted"/>
<gene>
    <name evidence="1" type="ORF">MENTE1834_LOCUS957</name>
</gene>
<dbReference type="EMBL" id="CAVMJV010000001">
    <property type="protein sequence ID" value="CAK5008080.1"/>
    <property type="molecule type" value="Genomic_DNA"/>
</dbReference>
<reference evidence="1" key="1">
    <citation type="submission" date="2023-11" db="EMBL/GenBank/DDBJ databases">
        <authorList>
            <person name="Poullet M."/>
        </authorList>
    </citation>
    <scope>NUCLEOTIDE SEQUENCE</scope>
    <source>
        <strain evidence="1">E1834</strain>
    </source>
</reference>
<accession>A0ACB0XM12</accession>
<sequence length="63" mass="7465">MMTGCDNPILYSEIYKLLPKNIQNKLEERMFEENIGMALLVNLERCFYFIKLICADTFPCRLL</sequence>
<dbReference type="Proteomes" id="UP001497535">
    <property type="component" value="Unassembled WGS sequence"/>
</dbReference>
<evidence type="ECO:0000313" key="1">
    <source>
        <dbReference type="EMBL" id="CAK5008080.1"/>
    </source>
</evidence>
<name>A0ACB0XM12_MELEN</name>
<protein>
    <submittedName>
        <fullName evidence="1">Uncharacterized protein</fullName>
    </submittedName>
</protein>
<comment type="caution">
    <text evidence="1">The sequence shown here is derived from an EMBL/GenBank/DDBJ whole genome shotgun (WGS) entry which is preliminary data.</text>
</comment>
<evidence type="ECO:0000313" key="2">
    <source>
        <dbReference type="Proteomes" id="UP001497535"/>
    </source>
</evidence>
<organism evidence="1 2">
    <name type="scientific">Meloidogyne enterolobii</name>
    <name type="common">Root-knot nematode worm</name>
    <name type="synonym">Meloidogyne mayaguensis</name>
    <dbReference type="NCBI Taxonomy" id="390850"/>
    <lineage>
        <taxon>Eukaryota</taxon>
        <taxon>Metazoa</taxon>
        <taxon>Ecdysozoa</taxon>
        <taxon>Nematoda</taxon>
        <taxon>Chromadorea</taxon>
        <taxon>Rhabditida</taxon>
        <taxon>Tylenchina</taxon>
        <taxon>Tylenchomorpha</taxon>
        <taxon>Tylenchoidea</taxon>
        <taxon>Meloidogynidae</taxon>
        <taxon>Meloidogyninae</taxon>
        <taxon>Meloidogyne</taxon>
    </lineage>
</organism>
<keyword evidence="2" id="KW-1185">Reference proteome</keyword>